<dbReference type="Proteomes" id="UP000037729">
    <property type="component" value="Unassembled WGS sequence"/>
</dbReference>
<organism evidence="4 5">
    <name type="scientific">Haloarcula rubripromontorii</name>
    <dbReference type="NCBI Taxonomy" id="1705562"/>
    <lineage>
        <taxon>Archaea</taxon>
        <taxon>Methanobacteriati</taxon>
        <taxon>Methanobacteriota</taxon>
        <taxon>Stenosarchaea group</taxon>
        <taxon>Halobacteria</taxon>
        <taxon>Halobacteriales</taxon>
        <taxon>Haloarculaceae</taxon>
        <taxon>Haloarcula</taxon>
    </lineage>
</organism>
<dbReference type="PANTHER" id="PTHR13847:SF287">
    <property type="entry name" value="FAD-DEPENDENT OXIDOREDUCTASE DOMAIN-CONTAINING PROTEIN 1"/>
    <property type="match status" value="1"/>
</dbReference>
<evidence type="ECO:0000256" key="1">
    <source>
        <dbReference type="ARBA" id="ARBA00023002"/>
    </source>
</evidence>
<name>A0A0M9AMM0_9EURY</name>
<evidence type="ECO:0000256" key="2">
    <source>
        <dbReference type="SAM" id="MobiDB-lite"/>
    </source>
</evidence>
<evidence type="ECO:0000259" key="3">
    <source>
        <dbReference type="Pfam" id="PF01266"/>
    </source>
</evidence>
<proteinExistence type="predicted"/>
<comment type="caution">
    <text evidence="4">The sequence shown here is derived from an EMBL/GenBank/DDBJ whole genome shotgun (WGS) entry which is preliminary data.</text>
</comment>
<sequence length="367" mass="38462">MNAAVVGGGAVGLSTALALARRGASVTLFERDTLGSGASGRAAGLCYDAFADDVDAAVAADALGRYRDLGLFEPQPYGWVARDESDATAVREQIAQMQSNGVAVEALTPAALGDRYPALDTSGIEVAGLARDAGVLDPDEVVATLAEQARADGATIETETPVSLTSPTTVETPSETRTFDAVVAAAGPETKPLVADIGVSLALKTYRAQALVTEPVDATLPSFYDATREFYWRPKADALLLGDGAHEVDPMDWNPDADAEFVTRSLDRVEQTSALTPACDRAWAGLCTATPDGAPLAGQVADGLWVATGWQGHGLMRAPAMGDYLAADVLNRPSPLSEHLPDRVDPTRFDGSEEFAALDDPTRDWVE</sequence>
<dbReference type="InterPro" id="IPR006076">
    <property type="entry name" value="FAD-dep_OxRdtase"/>
</dbReference>
<feature type="region of interest" description="Disordered" evidence="2">
    <location>
        <begin position="335"/>
        <end position="367"/>
    </location>
</feature>
<evidence type="ECO:0000313" key="5">
    <source>
        <dbReference type="Proteomes" id="UP000037729"/>
    </source>
</evidence>
<feature type="compositionally biased region" description="Basic and acidic residues" evidence="2">
    <location>
        <begin position="339"/>
        <end position="351"/>
    </location>
</feature>
<reference evidence="4 5" key="1">
    <citation type="submission" date="2015-08" db="EMBL/GenBank/DDBJ databases">
        <title>Genomes of Isolates from Cabo Rojo, PR.</title>
        <authorList>
            <person name="Sanchez-Nieves R.L."/>
            <person name="Montalvo-Rodriguez R."/>
        </authorList>
    </citation>
    <scope>NUCLEOTIDE SEQUENCE [LARGE SCALE GENOMIC DNA]</scope>
    <source>
        <strain evidence="4 5">SL3</strain>
    </source>
</reference>
<dbReference type="RefSeq" id="WP_053967449.1">
    <property type="nucleotide sequence ID" value="NZ_JAWJXX010000016.1"/>
</dbReference>
<dbReference type="STRING" id="1705562.AMS69_07515"/>
<keyword evidence="5" id="KW-1185">Reference proteome</keyword>
<evidence type="ECO:0000313" key="4">
    <source>
        <dbReference type="EMBL" id="KOX93761.1"/>
    </source>
</evidence>
<dbReference type="EMBL" id="LIUF01000002">
    <property type="protein sequence ID" value="KOX93761.1"/>
    <property type="molecule type" value="Genomic_DNA"/>
</dbReference>
<feature type="domain" description="FAD dependent oxidoreductase" evidence="3">
    <location>
        <begin position="3"/>
        <end position="327"/>
    </location>
</feature>
<dbReference type="PATRIC" id="fig|1705562.3.peg.2572"/>
<keyword evidence="1" id="KW-0560">Oxidoreductase</keyword>
<dbReference type="AlphaFoldDB" id="A0A0M9AMM0"/>
<dbReference type="PRINTS" id="PR00420">
    <property type="entry name" value="RNGMNOXGNASE"/>
</dbReference>
<dbReference type="OrthoDB" id="168391at2157"/>
<protein>
    <submittedName>
        <fullName evidence="4">Sarcosine oxidase</fullName>
    </submittedName>
</protein>
<accession>A0A0M9AMM0</accession>
<gene>
    <name evidence="4" type="ORF">AMS69_07515</name>
</gene>
<dbReference type="Gene3D" id="3.50.50.60">
    <property type="entry name" value="FAD/NAD(P)-binding domain"/>
    <property type="match status" value="1"/>
</dbReference>
<dbReference type="GO" id="GO:0016491">
    <property type="term" value="F:oxidoreductase activity"/>
    <property type="evidence" value="ECO:0007669"/>
    <property type="project" value="UniProtKB-KW"/>
</dbReference>
<dbReference type="Gene3D" id="3.30.9.10">
    <property type="entry name" value="D-Amino Acid Oxidase, subunit A, domain 2"/>
    <property type="match status" value="1"/>
</dbReference>
<dbReference type="PANTHER" id="PTHR13847">
    <property type="entry name" value="SARCOSINE DEHYDROGENASE-RELATED"/>
    <property type="match status" value="1"/>
</dbReference>
<dbReference type="GO" id="GO:0005737">
    <property type="term" value="C:cytoplasm"/>
    <property type="evidence" value="ECO:0007669"/>
    <property type="project" value="TreeGrafter"/>
</dbReference>
<dbReference type="Pfam" id="PF01266">
    <property type="entry name" value="DAO"/>
    <property type="match status" value="1"/>
</dbReference>
<dbReference type="InterPro" id="IPR036188">
    <property type="entry name" value="FAD/NAD-bd_sf"/>
</dbReference>
<dbReference type="SUPFAM" id="SSF51905">
    <property type="entry name" value="FAD/NAD(P)-binding domain"/>
    <property type="match status" value="1"/>
</dbReference>